<dbReference type="InterPro" id="IPR036097">
    <property type="entry name" value="HisK_dim/P_sf"/>
</dbReference>
<keyword evidence="4" id="KW-0597">Phosphoprotein</keyword>
<dbReference type="InterPro" id="IPR050428">
    <property type="entry name" value="TCS_sensor_his_kinase"/>
</dbReference>
<keyword evidence="7" id="KW-0418">Kinase</keyword>
<evidence type="ECO:0000259" key="12">
    <source>
        <dbReference type="PROSITE" id="PS50109"/>
    </source>
</evidence>
<keyword evidence="6 11" id="KW-0812">Transmembrane</keyword>
<proteinExistence type="predicted"/>
<keyword evidence="9" id="KW-0902">Two-component regulatory system</keyword>
<dbReference type="SUPFAM" id="SSF47384">
    <property type="entry name" value="Homodimeric domain of signal transducing histidine kinase"/>
    <property type="match status" value="1"/>
</dbReference>
<evidence type="ECO:0000256" key="7">
    <source>
        <dbReference type="ARBA" id="ARBA00022777"/>
    </source>
</evidence>
<dbReference type="SMART" id="SM00388">
    <property type="entry name" value="HisKA"/>
    <property type="match status" value="1"/>
</dbReference>
<evidence type="ECO:0000256" key="11">
    <source>
        <dbReference type="SAM" id="Phobius"/>
    </source>
</evidence>
<dbReference type="SMART" id="SM00387">
    <property type="entry name" value="HATPase_c"/>
    <property type="match status" value="1"/>
</dbReference>
<dbReference type="AlphaFoldDB" id="A0A087BT18"/>
<evidence type="ECO:0000256" key="2">
    <source>
        <dbReference type="ARBA" id="ARBA00004236"/>
    </source>
</evidence>
<accession>A0A087BT18</accession>
<evidence type="ECO:0000313" key="14">
    <source>
        <dbReference type="Proteomes" id="UP000029014"/>
    </source>
</evidence>
<evidence type="ECO:0000256" key="3">
    <source>
        <dbReference type="ARBA" id="ARBA00012438"/>
    </source>
</evidence>
<evidence type="ECO:0000313" key="13">
    <source>
        <dbReference type="EMBL" id="KFI74168.1"/>
    </source>
</evidence>
<dbReference type="PROSITE" id="PS50109">
    <property type="entry name" value="HIS_KIN"/>
    <property type="match status" value="1"/>
</dbReference>
<reference evidence="13 14" key="1">
    <citation type="submission" date="2014-03" db="EMBL/GenBank/DDBJ databases">
        <title>Genomics of Bifidobacteria.</title>
        <authorList>
            <person name="Ventura M."/>
            <person name="Milani C."/>
            <person name="Lugli G.A."/>
        </authorList>
    </citation>
    <scope>NUCLEOTIDE SEQUENCE [LARGE SCALE GENOMIC DNA]</scope>
    <source>
        <strain evidence="13 14">LMG 11592</strain>
    </source>
</reference>
<keyword evidence="5 13" id="KW-0808">Transferase</keyword>
<dbReference type="Pfam" id="PF00512">
    <property type="entry name" value="HisKA"/>
    <property type="match status" value="1"/>
</dbReference>
<evidence type="ECO:0000256" key="1">
    <source>
        <dbReference type="ARBA" id="ARBA00000085"/>
    </source>
</evidence>
<evidence type="ECO:0000256" key="10">
    <source>
        <dbReference type="ARBA" id="ARBA00023136"/>
    </source>
</evidence>
<name>A0A087BT18_9BIFI</name>
<dbReference type="InterPro" id="IPR003594">
    <property type="entry name" value="HATPase_dom"/>
</dbReference>
<dbReference type="PANTHER" id="PTHR45436">
    <property type="entry name" value="SENSOR HISTIDINE KINASE YKOH"/>
    <property type="match status" value="1"/>
</dbReference>
<comment type="caution">
    <text evidence="13">The sequence shown here is derived from an EMBL/GenBank/DDBJ whole genome shotgun (WGS) entry which is preliminary data.</text>
</comment>
<dbReference type="Proteomes" id="UP000029014">
    <property type="component" value="Unassembled WGS sequence"/>
</dbReference>
<evidence type="ECO:0000256" key="5">
    <source>
        <dbReference type="ARBA" id="ARBA00022679"/>
    </source>
</evidence>
<dbReference type="EC" id="2.7.13.3" evidence="3"/>
<evidence type="ECO:0000256" key="8">
    <source>
        <dbReference type="ARBA" id="ARBA00022989"/>
    </source>
</evidence>
<dbReference type="STRING" id="1693.BMIN_1207"/>
<dbReference type="InterPro" id="IPR005467">
    <property type="entry name" value="His_kinase_dom"/>
</dbReference>
<evidence type="ECO:0000256" key="9">
    <source>
        <dbReference type="ARBA" id="ARBA00023012"/>
    </source>
</evidence>
<organism evidence="13 14">
    <name type="scientific">Bifidobacterium minimum</name>
    <dbReference type="NCBI Taxonomy" id="1693"/>
    <lineage>
        <taxon>Bacteria</taxon>
        <taxon>Bacillati</taxon>
        <taxon>Actinomycetota</taxon>
        <taxon>Actinomycetes</taxon>
        <taxon>Bifidobacteriales</taxon>
        <taxon>Bifidobacteriaceae</taxon>
        <taxon>Bifidobacterium</taxon>
    </lineage>
</organism>
<sequence length="344" mass="37616">MRPNNESDAQVERKTSGMKAIRSISIRMMLAMSAIAILGALLLVIGVILGSRHELSERGFSPNEVTSGALFHGSLIIDSEKAIIFIILFVAGIIITTGMVAWFLSREEIRPLDQAIRLQRNFVADASHELKTPLAIINARSELIERRLRLGKPIDPLLKELTNDVSRMDIIINDLLLAARGATSPHAVNLSQAITHALESIDVLAEQREVAIHFASPSATVLVLCEETGIERCLVAVLDNAIVHSPHHTNIEVTLHAAQDKAVVTVRDQGTGMEGNPEQWFARFARSDVESEHQGYGLGLALTRDILSRYQGTIRVLSTSSSGTTMEITLRLTVDPTESKGNNK</sequence>
<dbReference type="InterPro" id="IPR003661">
    <property type="entry name" value="HisK_dim/P_dom"/>
</dbReference>
<keyword evidence="10 11" id="KW-0472">Membrane</keyword>
<feature type="transmembrane region" description="Helical" evidence="11">
    <location>
        <begin position="28"/>
        <end position="49"/>
    </location>
</feature>
<evidence type="ECO:0000256" key="4">
    <source>
        <dbReference type="ARBA" id="ARBA00022553"/>
    </source>
</evidence>
<dbReference type="PANTHER" id="PTHR45436:SF5">
    <property type="entry name" value="SENSOR HISTIDINE KINASE TRCS"/>
    <property type="match status" value="1"/>
</dbReference>
<dbReference type="EMBL" id="JGZD01000002">
    <property type="protein sequence ID" value="KFI74168.1"/>
    <property type="molecule type" value="Genomic_DNA"/>
</dbReference>
<dbReference type="Gene3D" id="1.10.287.130">
    <property type="match status" value="1"/>
</dbReference>
<feature type="domain" description="Histidine kinase" evidence="12">
    <location>
        <begin position="125"/>
        <end position="334"/>
    </location>
</feature>
<keyword evidence="8 11" id="KW-1133">Transmembrane helix</keyword>
<dbReference type="SUPFAM" id="SSF55874">
    <property type="entry name" value="ATPase domain of HSP90 chaperone/DNA topoisomerase II/histidine kinase"/>
    <property type="match status" value="1"/>
</dbReference>
<gene>
    <name evidence="13" type="ORF">BMIN_1207</name>
</gene>
<dbReference type="eggNOG" id="COG2205">
    <property type="taxonomic scope" value="Bacteria"/>
</dbReference>
<keyword evidence="14" id="KW-1185">Reference proteome</keyword>
<dbReference type="CDD" id="cd00082">
    <property type="entry name" value="HisKA"/>
    <property type="match status" value="1"/>
</dbReference>
<protein>
    <recommendedName>
        <fullName evidence="3">histidine kinase</fullName>
        <ecNumber evidence="3">2.7.13.3</ecNumber>
    </recommendedName>
</protein>
<dbReference type="GO" id="GO:0000155">
    <property type="term" value="F:phosphorelay sensor kinase activity"/>
    <property type="evidence" value="ECO:0007669"/>
    <property type="project" value="InterPro"/>
</dbReference>
<comment type="subcellular location">
    <subcellularLocation>
        <location evidence="2">Cell membrane</location>
    </subcellularLocation>
</comment>
<evidence type="ECO:0000256" key="6">
    <source>
        <dbReference type="ARBA" id="ARBA00022692"/>
    </source>
</evidence>
<dbReference type="Pfam" id="PF02518">
    <property type="entry name" value="HATPase_c"/>
    <property type="match status" value="1"/>
</dbReference>
<dbReference type="InterPro" id="IPR036890">
    <property type="entry name" value="HATPase_C_sf"/>
</dbReference>
<dbReference type="RefSeq" id="WP_022861906.1">
    <property type="nucleotide sequence ID" value="NZ_JGZD01000002.1"/>
</dbReference>
<comment type="catalytic activity">
    <reaction evidence="1">
        <text>ATP + protein L-histidine = ADP + protein N-phospho-L-histidine.</text>
        <dbReference type="EC" id="2.7.13.3"/>
    </reaction>
</comment>
<dbReference type="InterPro" id="IPR004358">
    <property type="entry name" value="Sig_transdc_His_kin-like_C"/>
</dbReference>
<feature type="transmembrane region" description="Helical" evidence="11">
    <location>
        <begin position="82"/>
        <end position="104"/>
    </location>
</feature>
<dbReference type="PRINTS" id="PR00344">
    <property type="entry name" value="BCTRLSENSOR"/>
</dbReference>
<dbReference type="GO" id="GO:0005886">
    <property type="term" value="C:plasma membrane"/>
    <property type="evidence" value="ECO:0007669"/>
    <property type="project" value="UniProtKB-SubCell"/>
</dbReference>
<dbReference type="Gene3D" id="3.30.565.10">
    <property type="entry name" value="Histidine kinase-like ATPase, C-terminal domain"/>
    <property type="match status" value="1"/>
</dbReference>